<dbReference type="AlphaFoldDB" id="A0AA38Q1Z3"/>
<proteinExistence type="predicted"/>
<dbReference type="EMBL" id="MU801951">
    <property type="protein sequence ID" value="KAJ3985918.1"/>
    <property type="molecule type" value="Genomic_DNA"/>
</dbReference>
<name>A0AA38Q1Z3_9AGAR</name>
<comment type="caution">
    <text evidence="2">The sequence shown here is derived from an EMBL/GenBank/DDBJ whole genome shotgun (WGS) entry which is preliminary data.</text>
</comment>
<dbReference type="InterPro" id="IPR029058">
    <property type="entry name" value="AB_hydrolase_fold"/>
</dbReference>
<sequence>MTRRHFPNTTFWCIYITPPAAAAARTSFDDEAQSLPTAFATSVLFERPWLLRDVARTICTITSGTGSCVLDFIHSHSTNTFLAIGLMNGTSPLVRRFLGIPFAQPPVGDRRQLAPATSNPNAADRFTDMPKLTPPFPQYESDICVQHPLA</sequence>
<evidence type="ECO:0000256" key="1">
    <source>
        <dbReference type="SAM" id="MobiDB-lite"/>
    </source>
</evidence>
<evidence type="ECO:0000313" key="3">
    <source>
        <dbReference type="Proteomes" id="UP001163850"/>
    </source>
</evidence>
<gene>
    <name evidence="2" type="ORF">F5890DRAFT_1644326</name>
</gene>
<accession>A0AA38Q1Z3</accession>
<reference evidence="2" key="1">
    <citation type="submission" date="2022-08" db="EMBL/GenBank/DDBJ databases">
        <authorList>
            <consortium name="DOE Joint Genome Institute"/>
            <person name="Min B."/>
            <person name="Riley R."/>
            <person name="Sierra-Patev S."/>
            <person name="Naranjo-Ortiz M."/>
            <person name="Looney B."/>
            <person name="Konkel Z."/>
            <person name="Slot J.C."/>
            <person name="Sakamoto Y."/>
            <person name="Steenwyk J.L."/>
            <person name="Rokas A."/>
            <person name="Carro J."/>
            <person name="Camarero S."/>
            <person name="Ferreira P."/>
            <person name="Molpeceres G."/>
            <person name="Ruiz-Duenas F.J."/>
            <person name="Serrano A."/>
            <person name="Henrissat B."/>
            <person name="Drula E."/>
            <person name="Hughes K.W."/>
            <person name="Mata J.L."/>
            <person name="Ishikawa N.K."/>
            <person name="Vargas-Isla R."/>
            <person name="Ushijima S."/>
            <person name="Smith C.A."/>
            <person name="Ahrendt S."/>
            <person name="Andreopoulos W."/>
            <person name="He G."/>
            <person name="Labutti K."/>
            <person name="Lipzen A."/>
            <person name="Ng V."/>
            <person name="Sandor L."/>
            <person name="Barry K."/>
            <person name="Martinez A.T."/>
            <person name="Xiao Y."/>
            <person name="Gibbons J.G."/>
            <person name="Terashima K."/>
            <person name="Hibbett D.S."/>
            <person name="Grigoriev I.V."/>
        </authorList>
    </citation>
    <scope>NUCLEOTIDE SEQUENCE</scope>
    <source>
        <strain evidence="2">TFB7829</strain>
    </source>
</reference>
<protein>
    <submittedName>
        <fullName evidence="2">Uncharacterized protein</fullName>
    </submittedName>
</protein>
<organism evidence="2 3">
    <name type="scientific">Lentinula detonsa</name>
    <dbReference type="NCBI Taxonomy" id="2804962"/>
    <lineage>
        <taxon>Eukaryota</taxon>
        <taxon>Fungi</taxon>
        <taxon>Dikarya</taxon>
        <taxon>Basidiomycota</taxon>
        <taxon>Agaricomycotina</taxon>
        <taxon>Agaricomycetes</taxon>
        <taxon>Agaricomycetidae</taxon>
        <taxon>Agaricales</taxon>
        <taxon>Marasmiineae</taxon>
        <taxon>Omphalotaceae</taxon>
        <taxon>Lentinula</taxon>
    </lineage>
</organism>
<dbReference type="Gene3D" id="3.40.50.1820">
    <property type="entry name" value="alpha/beta hydrolase"/>
    <property type="match status" value="1"/>
</dbReference>
<evidence type="ECO:0000313" key="2">
    <source>
        <dbReference type="EMBL" id="KAJ3985918.1"/>
    </source>
</evidence>
<dbReference type="SUPFAM" id="SSF53474">
    <property type="entry name" value="alpha/beta-Hydrolases"/>
    <property type="match status" value="1"/>
</dbReference>
<feature type="region of interest" description="Disordered" evidence="1">
    <location>
        <begin position="110"/>
        <end position="131"/>
    </location>
</feature>
<dbReference type="Proteomes" id="UP001163850">
    <property type="component" value="Unassembled WGS sequence"/>
</dbReference>